<dbReference type="PANTHER" id="PTHR21237">
    <property type="entry name" value="GRPE PROTEIN"/>
    <property type="match status" value="1"/>
</dbReference>
<evidence type="ECO:0000256" key="10">
    <source>
        <dbReference type="HAMAP-Rule" id="MF_01151"/>
    </source>
</evidence>
<reference evidence="15 16" key="1">
    <citation type="submission" date="2017-02" db="EMBL/GenBank/DDBJ databases">
        <title>Genomic diversity within the haloalkaliphilic genus Thioalkalivibrio.</title>
        <authorList>
            <person name="Ahn A.-C."/>
            <person name="Meier-Kolthoff J."/>
            <person name="Overmars L."/>
            <person name="Richter M."/>
            <person name="Woyke T."/>
            <person name="Sorokin D.Y."/>
            <person name="Muyzer G."/>
        </authorList>
    </citation>
    <scope>NUCLEOTIDE SEQUENCE [LARGE SCALE GENOMIC DNA]</scope>
    <source>
        <strain evidence="15 16">ALJD</strain>
    </source>
</reference>
<comment type="similarity">
    <text evidence="2 10 12">Belongs to the GrpE family.</text>
</comment>
<dbReference type="SUPFAM" id="SSF58014">
    <property type="entry name" value="Coiled-coil domain of nucleotide exchange factor GrpE"/>
    <property type="match status" value="1"/>
</dbReference>
<dbReference type="GO" id="GO:0051087">
    <property type="term" value="F:protein-folding chaperone binding"/>
    <property type="evidence" value="ECO:0007669"/>
    <property type="project" value="InterPro"/>
</dbReference>
<gene>
    <name evidence="10" type="primary">grpE</name>
    <name evidence="15" type="ORF">B1C78_17075</name>
</gene>
<dbReference type="NCBIfam" id="NF010738">
    <property type="entry name" value="PRK14140.1"/>
    <property type="match status" value="1"/>
</dbReference>
<evidence type="ECO:0000256" key="14">
    <source>
        <dbReference type="SAM" id="MobiDB-lite"/>
    </source>
</evidence>
<feature type="compositionally biased region" description="Polar residues" evidence="14">
    <location>
        <begin position="1"/>
        <end position="10"/>
    </location>
</feature>
<proteinExistence type="inferred from homology"/>
<accession>A0A1V3N780</accession>
<dbReference type="FunFam" id="2.30.22.10:FF:000001">
    <property type="entry name" value="Protein GrpE"/>
    <property type="match status" value="1"/>
</dbReference>
<keyword evidence="5 10" id="KW-0346">Stress response</keyword>
<evidence type="ECO:0000256" key="11">
    <source>
        <dbReference type="RuleBase" id="RU000639"/>
    </source>
</evidence>
<feature type="region of interest" description="Disordered" evidence="14">
    <location>
        <begin position="1"/>
        <end position="33"/>
    </location>
</feature>
<evidence type="ECO:0000256" key="1">
    <source>
        <dbReference type="ARBA" id="ARBA00004496"/>
    </source>
</evidence>
<dbReference type="STRING" id="108003.B1C78_17075"/>
<dbReference type="GO" id="GO:0051082">
    <property type="term" value="F:unfolded protein binding"/>
    <property type="evidence" value="ECO:0007669"/>
    <property type="project" value="TreeGrafter"/>
</dbReference>
<comment type="subunit">
    <text evidence="3 10">Homodimer.</text>
</comment>
<organism evidence="15 16">
    <name type="scientific">Thioalkalivibrio denitrificans</name>
    <dbReference type="NCBI Taxonomy" id="108003"/>
    <lineage>
        <taxon>Bacteria</taxon>
        <taxon>Pseudomonadati</taxon>
        <taxon>Pseudomonadota</taxon>
        <taxon>Gammaproteobacteria</taxon>
        <taxon>Chromatiales</taxon>
        <taxon>Ectothiorhodospiraceae</taxon>
        <taxon>Thioalkalivibrio</taxon>
    </lineage>
</organism>
<feature type="coiled-coil region" evidence="13">
    <location>
        <begin position="35"/>
        <end position="65"/>
    </location>
</feature>
<dbReference type="Proteomes" id="UP000189462">
    <property type="component" value="Unassembled WGS sequence"/>
</dbReference>
<dbReference type="GO" id="GO:0006457">
    <property type="term" value="P:protein folding"/>
    <property type="evidence" value="ECO:0007669"/>
    <property type="project" value="InterPro"/>
</dbReference>
<evidence type="ECO:0000313" key="15">
    <source>
        <dbReference type="EMBL" id="OOG20656.1"/>
    </source>
</evidence>
<dbReference type="GO" id="GO:0042803">
    <property type="term" value="F:protein homodimerization activity"/>
    <property type="evidence" value="ECO:0007669"/>
    <property type="project" value="InterPro"/>
</dbReference>
<dbReference type="InterPro" id="IPR009012">
    <property type="entry name" value="GrpE_head"/>
</dbReference>
<dbReference type="GO" id="GO:0000774">
    <property type="term" value="F:adenyl-nucleotide exchange factor activity"/>
    <property type="evidence" value="ECO:0007669"/>
    <property type="project" value="InterPro"/>
</dbReference>
<comment type="subcellular location">
    <subcellularLocation>
        <location evidence="1 10">Cytoplasm</location>
    </subcellularLocation>
</comment>
<evidence type="ECO:0000256" key="2">
    <source>
        <dbReference type="ARBA" id="ARBA00009054"/>
    </source>
</evidence>
<dbReference type="NCBIfam" id="NF010748">
    <property type="entry name" value="PRK14150.1"/>
    <property type="match status" value="1"/>
</dbReference>
<dbReference type="Gene3D" id="2.30.22.10">
    <property type="entry name" value="Head domain of nucleotide exchange factor GrpE"/>
    <property type="match status" value="1"/>
</dbReference>
<name>A0A1V3N780_9GAMM</name>
<dbReference type="CDD" id="cd00446">
    <property type="entry name" value="GrpE"/>
    <property type="match status" value="1"/>
</dbReference>
<sequence length="193" mass="21617">MPNEEQQQPGTEGEAAQQGQDTSDAGGEFNPGALLKQLEEAQAKAQEHFDKLLRTQAEMENLRKRTARDVENARKYALERFASELLAVRDSLEMGLDAARGETDVDKIREGTELTLKMLVQLMEKFGIEQLDPQGERFDPDRHQAMSMQENAELEPNTVMTVMQKGYLLNDRLLRPAMVIVSKAPQDGASGQE</sequence>
<dbReference type="HAMAP" id="MF_01151">
    <property type="entry name" value="GrpE"/>
    <property type="match status" value="1"/>
</dbReference>
<evidence type="ECO:0000256" key="5">
    <source>
        <dbReference type="ARBA" id="ARBA00023016"/>
    </source>
</evidence>
<dbReference type="EMBL" id="MVBK01000150">
    <property type="protein sequence ID" value="OOG20656.1"/>
    <property type="molecule type" value="Genomic_DNA"/>
</dbReference>
<dbReference type="AlphaFoldDB" id="A0A1V3N780"/>
<dbReference type="Gene3D" id="3.90.20.20">
    <property type="match status" value="1"/>
</dbReference>
<dbReference type="OrthoDB" id="9789811at2"/>
<dbReference type="PRINTS" id="PR00773">
    <property type="entry name" value="GRPEPROTEIN"/>
</dbReference>
<comment type="function">
    <text evidence="7 10 11">Participates actively in the response to hyperosmotic and heat shock by preventing the aggregation of stress-denatured proteins, in association with DnaK and GrpE. It is the nucleotide exchange factor for DnaK and may function as a thermosensor. Unfolded proteins bind initially to DnaJ; upon interaction with the DnaJ-bound protein, DnaK hydrolyzes its bound ATP, resulting in the formation of a stable complex. GrpE releases ADP from DnaK; ATP binding to DnaK triggers the release of the substrate protein, thus completing the reaction cycle. Several rounds of ATP-dependent interactions between DnaJ, DnaK and GrpE are required for fully efficient folding.</text>
</comment>
<dbReference type="InterPro" id="IPR000740">
    <property type="entry name" value="GrpE"/>
</dbReference>
<evidence type="ECO:0000256" key="9">
    <source>
        <dbReference type="ARBA" id="ARBA00076414"/>
    </source>
</evidence>
<keyword evidence="6 10" id="KW-0143">Chaperone</keyword>
<dbReference type="PROSITE" id="PS01071">
    <property type="entry name" value="GRPE"/>
    <property type="match status" value="1"/>
</dbReference>
<dbReference type="SUPFAM" id="SSF51064">
    <property type="entry name" value="Head domain of nucleotide exchange factor GrpE"/>
    <property type="match status" value="1"/>
</dbReference>
<evidence type="ECO:0000256" key="3">
    <source>
        <dbReference type="ARBA" id="ARBA00011738"/>
    </source>
</evidence>
<evidence type="ECO:0000256" key="4">
    <source>
        <dbReference type="ARBA" id="ARBA00022490"/>
    </source>
</evidence>
<dbReference type="RefSeq" id="WP_077280339.1">
    <property type="nucleotide sequence ID" value="NZ_MVBK01000150.1"/>
</dbReference>
<keyword evidence="16" id="KW-1185">Reference proteome</keyword>
<evidence type="ECO:0000256" key="7">
    <source>
        <dbReference type="ARBA" id="ARBA00053401"/>
    </source>
</evidence>
<evidence type="ECO:0000256" key="6">
    <source>
        <dbReference type="ARBA" id="ARBA00023186"/>
    </source>
</evidence>
<keyword evidence="13" id="KW-0175">Coiled coil</keyword>
<evidence type="ECO:0000256" key="13">
    <source>
        <dbReference type="SAM" id="Coils"/>
    </source>
</evidence>
<evidence type="ECO:0000313" key="16">
    <source>
        <dbReference type="Proteomes" id="UP000189462"/>
    </source>
</evidence>
<evidence type="ECO:0000256" key="8">
    <source>
        <dbReference type="ARBA" id="ARBA00072274"/>
    </source>
</evidence>
<dbReference type="GO" id="GO:0005829">
    <property type="term" value="C:cytosol"/>
    <property type="evidence" value="ECO:0007669"/>
    <property type="project" value="TreeGrafter"/>
</dbReference>
<comment type="caution">
    <text evidence="15">The sequence shown here is derived from an EMBL/GenBank/DDBJ whole genome shotgun (WGS) entry which is preliminary data.</text>
</comment>
<dbReference type="InterPro" id="IPR013805">
    <property type="entry name" value="GrpE_CC"/>
</dbReference>
<dbReference type="Pfam" id="PF01025">
    <property type="entry name" value="GrpE"/>
    <property type="match status" value="1"/>
</dbReference>
<evidence type="ECO:0000256" key="12">
    <source>
        <dbReference type="RuleBase" id="RU004478"/>
    </source>
</evidence>
<keyword evidence="4 10" id="KW-0963">Cytoplasm</keyword>
<protein>
    <recommendedName>
        <fullName evidence="8 10">Protein GrpE</fullName>
    </recommendedName>
    <alternativeName>
        <fullName evidence="9 10">HSP-70 cofactor</fullName>
    </alternativeName>
</protein>
<dbReference type="NCBIfam" id="NF010737">
    <property type="entry name" value="PRK14139.1"/>
    <property type="match status" value="1"/>
</dbReference>
<dbReference type="PANTHER" id="PTHR21237:SF23">
    <property type="entry name" value="GRPE PROTEIN HOMOLOG, MITOCHONDRIAL"/>
    <property type="match status" value="1"/>
</dbReference>